<dbReference type="EMBL" id="CM010715">
    <property type="protein sequence ID" value="RZC44636.1"/>
    <property type="molecule type" value="Genomic_DNA"/>
</dbReference>
<dbReference type="Proteomes" id="UP000316621">
    <property type="component" value="Chromosome 1"/>
</dbReference>
<organism evidence="4 5">
    <name type="scientific">Papaver somniferum</name>
    <name type="common">Opium poppy</name>
    <dbReference type="NCBI Taxonomy" id="3469"/>
    <lineage>
        <taxon>Eukaryota</taxon>
        <taxon>Viridiplantae</taxon>
        <taxon>Streptophyta</taxon>
        <taxon>Embryophyta</taxon>
        <taxon>Tracheophyta</taxon>
        <taxon>Spermatophyta</taxon>
        <taxon>Magnoliopsida</taxon>
        <taxon>Ranunculales</taxon>
        <taxon>Papaveraceae</taxon>
        <taxon>Papaveroideae</taxon>
        <taxon>Papaver</taxon>
    </lineage>
</organism>
<evidence type="ECO:0000313" key="4">
    <source>
        <dbReference type="EMBL" id="RZC44636.1"/>
    </source>
</evidence>
<keyword evidence="2" id="KW-1133">Transmembrane helix</keyword>
<evidence type="ECO:0000256" key="1">
    <source>
        <dbReference type="ARBA" id="ARBA00022801"/>
    </source>
</evidence>
<accession>A0A4Y7I9B2</accession>
<reference evidence="4 5" key="1">
    <citation type="journal article" date="2018" name="Science">
        <title>The opium poppy genome and morphinan production.</title>
        <authorList>
            <person name="Guo L."/>
            <person name="Winzer T."/>
            <person name="Yang X."/>
            <person name="Li Y."/>
            <person name="Ning Z."/>
            <person name="He Z."/>
            <person name="Teodor R."/>
            <person name="Lu Y."/>
            <person name="Bowser T.A."/>
            <person name="Graham I.A."/>
            <person name="Ye K."/>
        </authorList>
    </citation>
    <scope>NUCLEOTIDE SEQUENCE [LARGE SCALE GENOMIC DNA]</scope>
    <source>
        <strain evidence="5">cv. HN1</strain>
        <tissue evidence="4">Leaves</tissue>
    </source>
</reference>
<keyword evidence="5" id="KW-1185">Reference proteome</keyword>
<dbReference type="GO" id="GO:0047874">
    <property type="term" value="F:dolichyldiphosphatase activity"/>
    <property type="evidence" value="ECO:0007669"/>
    <property type="project" value="TreeGrafter"/>
</dbReference>
<dbReference type="InterPro" id="IPR000326">
    <property type="entry name" value="PAP2/HPO"/>
</dbReference>
<protein>
    <recommendedName>
        <fullName evidence="3">Phosphatidic acid phosphatase type 2/haloperoxidase domain-containing protein</fullName>
    </recommendedName>
</protein>
<gene>
    <name evidence="4" type="ORF">C5167_037583</name>
</gene>
<evidence type="ECO:0000256" key="2">
    <source>
        <dbReference type="SAM" id="Phobius"/>
    </source>
</evidence>
<dbReference type="OrthoDB" id="302705at2759"/>
<dbReference type="GO" id="GO:0008610">
    <property type="term" value="P:lipid biosynthetic process"/>
    <property type="evidence" value="ECO:0007669"/>
    <property type="project" value="TreeGrafter"/>
</dbReference>
<feature type="transmembrane region" description="Helical" evidence="2">
    <location>
        <begin position="248"/>
        <end position="272"/>
    </location>
</feature>
<dbReference type="PANTHER" id="PTHR11247:SF40">
    <property type="entry name" value="LIPID PHOSPHATE PHOSPHATASE EPSILON 1, CHLOROPLASTIC"/>
    <property type="match status" value="1"/>
</dbReference>
<dbReference type="OMA" id="HDALIMW"/>
<proteinExistence type="predicted"/>
<dbReference type="Gene3D" id="1.20.144.10">
    <property type="entry name" value="Phosphatidic acid phosphatase type 2/haloperoxidase"/>
    <property type="match status" value="1"/>
</dbReference>
<dbReference type="GO" id="GO:0006487">
    <property type="term" value="P:protein N-linked glycosylation"/>
    <property type="evidence" value="ECO:0007669"/>
    <property type="project" value="TreeGrafter"/>
</dbReference>
<dbReference type="SUPFAM" id="SSF48317">
    <property type="entry name" value="Acid phosphatase/Vanadium-dependent haloperoxidase"/>
    <property type="match status" value="1"/>
</dbReference>
<evidence type="ECO:0000259" key="3">
    <source>
        <dbReference type="SMART" id="SM00014"/>
    </source>
</evidence>
<dbReference type="PANTHER" id="PTHR11247">
    <property type="entry name" value="PALMITOYL-PROTEIN THIOESTERASE/DOLICHYLDIPHOSPHATASE 1"/>
    <property type="match status" value="1"/>
</dbReference>
<evidence type="ECO:0000313" key="5">
    <source>
        <dbReference type="Proteomes" id="UP000316621"/>
    </source>
</evidence>
<dbReference type="Gramene" id="RZC44636">
    <property type="protein sequence ID" value="RZC44636"/>
    <property type="gene ID" value="C5167_037583"/>
</dbReference>
<dbReference type="GO" id="GO:0005789">
    <property type="term" value="C:endoplasmic reticulum membrane"/>
    <property type="evidence" value="ECO:0007669"/>
    <property type="project" value="TreeGrafter"/>
</dbReference>
<dbReference type="SMART" id="SM00014">
    <property type="entry name" value="acidPPc"/>
    <property type="match status" value="1"/>
</dbReference>
<dbReference type="InterPro" id="IPR036938">
    <property type="entry name" value="PAP2/HPO_sf"/>
</dbReference>
<dbReference type="Pfam" id="PF01569">
    <property type="entry name" value="PAP2"/>
    <property type="match status" value="1"/>
</dbReference>
<name>A0A4Y7I9B2_PAPSO</name>
<feature type="domain" description="Phosphatidic acid phosphatase type 2/haloperoxidase" evidence="3">
    <location>
        <begin position="126"/>
        <end position="235"/>
    </location>
</feature>
<dbReference type="STRING" id="3469.A0A4Y7I9B2"/>
<dbReference type="AlphaFoldDB" id="A0A4Y7I9B2"/>
<sequence>MFATSILYKPLLRLSPLFSTTPSRLVSLRLISNTGFMLRRLGDEKNRVVGSETMTEMTKISAFRKGSGDGSFEITENEAILGNGSPDIPREIVVPSGIESTINRLSKWLVATVFGIIVIWRHDALTMWGATGAVANAWLSITLKRILNQERPVASLGSGPGMPSSHAQSIFFASVFAILSLVKSLGLNGVTVTMGVLGLAFSSYLSWLRISQRHHTISQVMVGAILGTICSILWFQSWYWFVLKAFVSFLWVRIIIVLGGVTFCVSFLLYVIKNWLMDGDEDQNL</sequence>
<keyword evidence="1" id="KW-0378">Hydrolase</keyword>
<keyword evidence="2" id="KW-0472">Membrane</keyword>
<feature type="transmembrane region" description="Helical" evidence="2">
    <location>
        <begin position="191"/>
        <end position="208"/>
    </location>
</feature>
<feature type="transmembrane region" description="Helical" evidence="2">
    <location>
        <begin position="220"/>
        <end position="242"/>
    </location>
</feature>
<keyword evidence="2" id="KW-0812">Transmembrane</keyword>